<comment type="caution">
    <text evidence="1">The sequence shown here is derived from an EMBL/GenBank/DDBJ whole genome shotgun (WGS) entry which is preliminary data.</text>
</comment>
<evidence type="ECO:0000313" key="2">
    <source>
        <dbReference type="Proteomes" id="UP000770661"/>
    </source>
</evidence>
<name>A0A8J4XVU2_CHIOP</name>
<proteinExistence type="predicted"/>
<keyword evidence="2" id="KW-1185">Reference proteome</keyword>
<dbReference type="AlphaFoldDB" id="A0A8J4XVU2"/>
<dbReference type="EMBL" id="JACEEZ010019570">
    <property type="protein sequence ID" value="KAG0715582.1"/>
    <property type="molecule type" value="Genomic_DNA"/>
</dbReference>
<dbReference type="Proteomes" id="UP000770661">
    <property type="component" value="Unassembled WGS sequence"/>
</dbReference>
<accession>A0A8J4XVU2</accession>
<reference evidence="1" key="1">
    <citation type="submission" date="2020-07" db="EMBL/GenBank/DDBJ databases">
        <title>The High-quality genome of the commercially important snow crab, Chionoecetes opilio.</title>
        <authorList>
            <person name="Jeong J.-H."/>
            <person name="Ryu S."/>
        </authorList>
    </citation>
    <scope>NUCLEOTIDE SEQUENCE</scope>
    <source>
        <strain evidence="1">MADBK_172401_WGS</strain>
        <tissue evidence="1">Digestive gland</tissue>
    </source>
</reference>
<protein>
    <submittedName>
        <fullName evidence="1">Uncharacterized protein</fullName>
    </submittedName>
</protein>
<evidence type="ECO:0000313" key="1">
    <source>
        <dbReference type="EMBL" id="KAG0715582.1"/>
    </source>
</evidence>
<gene>
    <name evidence="1" type="ORF">GWK47_011632</name>
</gene>
<organism evidence="1 2">
    <name type="scientific">Chionoecetes opilio</name>
    <name type="common">Atlantic snow crab</name>
    <name type="synonym">Cancer opilio</name>
    <dbReference type="NCBI Taxonomy" id="41210"/>
    <lineage>
        <taxon>Eukaryota</taxon>
        <taxon>Metazoa</taxon>
        <taxon>Ecdysozoa</taxon>
        <taxon>Arthropoda</taxon>
        <taxon>Crustacea</taxon>
        <taxon>Multicrustacea</taxon>
        <taxon>Malacostraca</taxon>
        <taxon>Eumalacostraca</taxon>
        <taxon>Eucarida</taxon>
        <taxon>Decapoda</taxon>
        <taxon>Pleocyemata</taxon>
        <taxon>Brachyura</taxon>
        <taxon>Eubrachyura</taxon>
        <taxon>Majoidea</taxon>
        <taxon>Majidae</taxon>
        <taxon>Chionoecetes</taxon>
    </lineage>
</organism>
<sequence length="351" mass="39054">MPPLTHLRQAVQRSFSRTSLSSFSALRPRQNGFSGQTHHRHDGPLFCSTATSDSERLLAAKKDFQHLLQEGDHSDFDSCWASLSIWFRRSKSEWRGCGCSGSQAGHDCGRIAKPDFPHVLDFHSCGHGCAPLGLTRRPRPPRPNLWFGRLLSGGRRTPIHHPPQPQGQLCKHYHSLNHLGILGTHRGSISKRERITLKPTAWWRVLHRRLKEAIRTPPLPTFWVETALPIVLPNTQATEKEAKHQKVSVCSLTAELRREPSLRPILLDLAGDSVLSAVPPTSDEPRPTPSPLTNLLAAIKTPIALWWSAVGPLNQELQLRVSFSGSPTQRIHTVHVALMGPLPASRVTVTC</sequence>
<dbReference type="OrthoDB" id="41323at2759"/>